<sequence length="109" mass="11932">MLPRFVAKLFFPLLALSSVHAIQLCGPHLTELLADICTYAGESKPCFRNAQSSRLGPLYAIMSAMRACCEKECSVADVVAQCCFEKQCLEKCYPHRLLEGAPAIIVLPA</sequence>
<feature type="signal peptide" evidence="2">
    <location>
        <begin position="1"/>
        <end position="21"/>
    </location>
</feature>
<dbReference type="AlphaFoldDB" id="A0A1I7ZTN4"/>
<name>A0A1I7ZTN4_9BILA</name>
<protein>
    <submittedName>
        <fullName evidence="4">IlGF domain-containing protein</fullName>
    </submittedName>
</protein>
<evidence type="ECO:0000313" key="3">
    <source>
        <dbReference type="Proteomes" id="UP000095287"/>
    </source>
</evidence>
<keyword evidence="1 2" id="KW-0732">Signal</keyword>
<keyword evidence="3" id="KW-1185">Reference proteome</keyword>
<dbReference type="WBParaSite" id="L893_g29501.t1">
    <property type="protein sequence ID" value="L893_g29501.t1"/>
    <property type="gene ID" value="L893_g29501"/>
</dbReference>
<feature type="chain" id="PRO_5009313889" evidence="2">
    <location>
        <begin position="22"/>
        <end position="109"/>
    </location>
</feature>
<evidence type="ECO:0000256" key="1">
    <source>
        <dbReference type="ARBA" id="ARBA00022729"/>
    </source>
</evidence>
<reference evidence="4" key="1">
    <citation type="submission" date="2016-11" db="UniProtKB">
        <authorList>
            <consortium name="WormBaseParasite"/>
        </authorList>
    </citation>
    <scope>IDENTIFICATION</scope>
</reference>
<evidence type="ECO:0000256" key="2">
    <source>
        <dbReference type="SAM" id="SignalP"/>
    </source>
</evidence>
<dbReference type="Proteomes" id="UP000095287">
    <property type="component" value="Unplaced"/>
</dbReference>
<accession>A0A1I7ZTN4</accession>
<proteinExistence type="predicted"/>
<organism evidence="3 4">
    <name type="scientific">Steinernema glaseri</name>
    <dbReference type="NCBI Taxonomy" id="37863"/>
    <lineage>
        <taxon>Eukaryota</taxon>
        <taxon>Metazoa</taxon>
        <taxon>Ecdysozoa</taxon>
        <taxon>Nematoda</taxon>
        <taxon>Chromadorea</taxon>
        <taxon>Rhabditida</taxon>
        <taxon>Tylenchina</taxon>
        <taxon>Panagrolaimomorpha</taxon>
        <taxon>Strongyloidoidea</taxon>
        <taxon>Steinernematidae</taxon>
        <taxon>Steinernema</taxon>
    </lineage>
</organism>
<evidence type="ECO:0000313" key="4">
    <source>
        <dbReference type="WBParaSite" id="L893_g29501.t1"/>
    </source>
</evidence>
<dbReference type="SUPFAM" id="SSF56994">
    <property type="entry name" value="Insulin-like"/>
    <property type="match status" value="1"/>
</dbReference>
<dbReference type="InterPro" id="IPR036438">
    <property type="entry name" value="Insulin-like_sf"/>
</dbReference>